<organism evidence="2 3">
    <name type="scientific">Streptococcus mitis</name>
    <dbReference type="NCBI Taxonomy" id="28037"/>
    <lineage>
        <taxon>Bacteria</taxon>
        <taxon>Bacillati</taxon>
        <taxon>Bacillota</taxon>
        <taxon>Bacilli</taxon>
        <taxon>Lactobacillales</taxon>
        <taxon>Streptococcaceae</taxon>
        <taxon>Streptococcus</taxon>
        <taxon>Streptococcus mitis group</taxon>
    </lineage>
</organism>
<comment type="caution">
    <text evidence="2">The sequence shown here is derived from an EMBL/GenBank/DDBJ whole genome shotgun (WGS) entry which is preliminary data.</text>
</comment>
<evidence type="ECO:0000313" key="2">
    <source>
        <dbReference type="EMBL" id="KXT93901.1"/>
    </source>
</evidence>
<dbReference type="RefSeq" id="WP_061438995.1">
    <property type="nucleotide sequence ID" value="NZ_KQ970286.1"/>
</dbReference>
<dbReference type="AlphaFoldDB" id="A0A139PUS4"/>
<keyword evidence="1" id="KW-1133">Transmembrane helix</keyword>
<dbReference type="Proteomes" id="UP000070458">
    <property type="component" value="Unassembled WGS sequence"/>
</dbReference>
<keyword evidence="1" id="KW-0812">Transmembrane</keyword>
<feature type="transmembrane region" description="Helical" evidence="1">
    <location>
        <begin position="6"/>
        <end position="24"/>
    </location>
</feature>
<evidence type="ECO:0000256" key="1">
    <source>
        <dbReference type="SAM" id="Phobius"/>
    </source>
</evidence>
<sequence>MFEPPILDQLMGVGALLIGFAGAYRHIKLQEERKEEERREEQEFASMIIQGYNHAYERGREAQRQEIRKNIRREFKGFTYDNEPPVGLRPEPLALPEPRKARYAKYLG</sequence>
<evidence type="ECO:0000313" key="3">
    <source>
        <dbReference type="Proteomes" id="UP000070458"/>
    </source>
</evidence>
<gene>
    <name evidence="2" type="ORF">SMIDD26_00693</name>
</gene>
<reference evidence="2 3" key="1">
    <citation type="submission" date="2016-01" db="EMBL/GenBank/DDBJ databases">
        <title>Highly variable Streptococcus oralis are common among viridans streptococci isolated from primates.</title>
        <authorList>
            <person name="Denapaite D."/>
            <person name="Rieger M."/>
            <person name="Koendgen S."/>
            <person name="Brueckner R."/>
            <person name="Ochigava I."/>
            <person name="Kappeler P."/>
            <person name="Maetz-Rensing K."/>
            <person name="Leendertz F."/>
            <person name="Hakenbeck R."/>
        </authorList>
    </citation>
    <scope>NUCLEOTIDE SEQUENCE [LARGE SCALE GENOMIC DNA]</scope>
    <source>
        <strain evidence="2 3">DD26</strain>
    </source>
</reference>
<dbReference type="EMBL" id="LQOD01000134">
    <property type="protein sequence ID" value="KXT93901.1"/>
    <property type="molecule type" value="Genomic_DNA"/>
</dbReference>
<proteinExistence type="predicted"/>
<protein>
    <recommendedName>
        <fullName evidence="4">Phage lipoprotein</fullName>
    </recommendedName>
</protein>
<dbReference type="PATRIC" id="fig|28037.233.peg.782"/>
<evidence type="ECO:0008006" key="4">
    <source>
        <dbReference type="Google" id="ProtNLM"/>
    </source>
</evidence>
<dbReference type="OrthoDB" id="2236736at2"/>
<accession>A0A139PUS4</accession>
<name>A0A139PUS4_STRMT</name>
<keyword evidence="1" id="KW-0472">Membrane</keyword>